<protein>
    <recommendedName>
        <fullName evidence="11">Endo-1,3-beta-glucanase btgC</fullName>
    </recommendedName>
    <alternativeName>
        <fullName evidence="10">Laminarinase btgC</fullName>
    </alternativeName>
</protein>
<sequence>MACFWHMSGRTVQMPDALPAQAKLQCVSYSPFDKHQSPFEQPLALRPERMDADLALLAERFDCIRTYSTSGLEGIPELARKHGLKLLMGAWVSADRQQTRQELDTLVRLANANSDIVQAVIVGNETLLRREVTASHLADLIAQVRQAVTVPVTYADVWEFWLKHPEIAPAVDFLTIHLLPYWEDEPSAIEDALHEVEQVRRVFGNAFAPKDILIGETGWPSAGRQRESAVADRINQAAFIRGFVQLANANGWRYNLIEAFDQPWKRASEGTVGGYWGLYDADRQDKGILHGPLSNQPLWPLWLAGSLGLWLLALALGGMPRRLRDIPAHCLIGAVGAISLALWLQALMQDSRNQAELAWALALAALNLVVLLHTSLAHGSRQAWRTPALAWLDAQAPRLLLASGFAGAVMTLGLVFDARYRGFPSTALLLPALAYAYRAVPAYPRQSSLLLALLCAGITPQLYQEGLANHQAVAWALVSLLLALALWRGLRAREPS</sequence>
<comment type="function">
    <text evidence="9">Glucanases play a role in cell expansion during growth, in cell-cell fusion during mating, and in spore release during sporulation. This enzyme may be involved in beta-glucan degradation. Active on laminarin and lichenan.</text>
</comment>
<evidence type="ECO:0000256" key="10">
    <source>
        <dbReference type="ARBA" id="ARBA00042373"/>
    </source>
</evidence>
<evidence type="ECO:0000256" key="9">
    <source>
        <dbReference type="ARBA" id="ARBA00037649"/>
    </source>
</evidence>
<dbReference type="GO" id="GO:0016787">
    <property type="term" value="F:hydrolase activity"/>
    <property type="evidence" value="ECO:0007669"/>
    <property type="project" value="UniProtKB-KW"/>
</dbReference>
<dbReference type="AlphaFoldDB" id="A0A4Q9RFC1"/>
<comment type="subcellular location">
    <subcellularLocation>
        <location evidence="1">Cell membrane</location>
    </subcellularLocation>
</comment>
<keyword evidence="3" id="KW-0378">Hydrolase</keyword>
<dbReference type="PANTHER" id="PTHR16631:SF17">
    <property type="entry name" value="GLUCAN ENDO-1,3-BETA-GLUCOSIDASE BTGC"/>
    <property type="match status" value="1"/>
</dbReference>
<evidence type="ECO:0000256" key="1">
    <source>
        <dbReference type="ARBA" id="ARBA00004236"/>
    </source>
</evidence>
<evidence type="ECO:0000256" key="8">
    <source>
        <dbReference type="ARBA" id="ARBA00023326"/>
    </source>
</evidence>
<dbReference type="GO" id="GO:0005886">
    <property type="term" value="C:plasma membrane"/>
    <property type="evidence" value="ECO:0007669"/>
    <property type="project" value="UniProtKB-SubCell"/>
</dbReference>
<evidence type="ECO:0000256" key="5">
    <source>
        <dbReference type="ARBA" id="ARBA00023180"/>
    </source>
</evidence>
<dbReference type="EMBL" id="QJUP01000001">
    <property type="protein sequence ID" value="TBU99901.1"/>
    <property type="molecule type" value="Genomic_DNA"/>
</dbReference>
<evidence type="ECO:0000256" key="12">
    <source>
        <dbReference type="SAM" id="Phobius"/>
    </source>
</evidence>
<feature type="transmembrane region" description="Helical" evidence="12">
    <location>
        <begin position="470"/>
        <end position="490"/>
    </location>
</feature>
<feature type="transmembrane region" description="Helical" evidence="12">
    <location>
        <begin position="399"/>
        <end position="416"/>
    </location>
</feature>
<keyword evidence="2" id="KW-1003">Cell membrane</keyword>
<keyword evidence="12" id="KW-0812">Transmembrane</keyword>
<dbReference type="PANTHER" id="PTHR16631">
    <property type="entry name" value="GLUCAN 1,3-BETA-GLUCOSIDASE"/>
    <property type="match status" value="1"/>
</dbReference>
<evidence type="ECO:0000256" key="2">
    <source>
        <dbReference type="ARBA" id="ARBA00022475"/>
    </source>
</evidence>
<evidence type="ECO:0000256" key="4">
    <source>
        <dbReference type="ARBA" id="ARBA00023136"/>
    </source>
</evidence>
<organism evidence="13 14">
    <name type="scientific">Stutzerimonas kirkiae</name>
    <dbReference type="NCBI Taxonomy" id="2211392"/>
    <lineage>
        <taxon>Bacteria</taxon>
        <taxon>Pseudomonadati</taxon>
        <taxon>Pseudomonadota</taxon>
        <taxon>Gammaproteobacteria</taxon>
        <taxon>Pseudomonadales</taxon>
        <taxon>Pseudomonadaceae</taxon>
        <taxon>Stutzerimonas</taxon>
    </lineage>
</organism>
<keyword evidence="14" id="KW-1185">Reference proteome</keyword>
<name>A0A4Q9RFC1_9GAMM</name>
<feature type="transmembrane region" description="Helical" evidence="12">
    <location>
        <begin position="299"/>
        <end position="319"/>
    </location>
</feature>
<evidence type="ECO:0000256" key="6">
    <source>
        <dbReference type="ARBA" id="ARBA00023277"/>
    </source>
</evidence>
<evidence type="ECO:0000313" key="14">
    <source>
        <dbReference type="Proteomes" id="UP000292639"/>
    </source>
</evidence>
<dbReference type="Proteomes" id="UP000292639">
    <property type="component" value="Unassembled WGS sequence"/>
</dbReference>
<dbReference type="GO" id="GO:0000272">
    <property type="term" value="P:polysaccharide catabolic process"/>
    <property type="evidence" value="ECO:0007669"/>
    <property type="project" value="UniProtKB-KW"/>
</dbReference>
<proteinExistence type="predicted"/>
<keyword evidence="8" id="KW-0624">Polysaccharide degradation</keyword>
<keyword evidence="7" id="KW-0961">Cell wall biogenesis/degradation</keyword>
<feature type="transmembrane region" description="Helical" evidence="12">
    <location>
        <begin position="357"/>
        <end position="378"/>
    </location>
</feature>
<dbReference type="GO" id="GO:0071555">
    <property type="term" value="P:cell wall organization"/>
    <property type="evidence" value="ECO:0007669"/>
    <property type="project" value="UniProtKB-KW"/>
</dbReference>
<dbReference type="InterPro" id="IPR050732">
    <property type="entry name" value="Beta-glucan_modifiers"/>
</dbReference>
<evidence type="ECO:0000256" key="7">
    <source>
        <dbReference type="ARBA" id="ARBA00023316"/>
    </source>
</evidence>
<keyword evidence="6" id="KW-0119">Carbohydrate metabolism</keyword>
<evidence type="ECO:0000256" key="3">
    <source>
        <dbReference type="ARBA" id="ARBA00022801"/>
    </source>
</evidence>
<dbReference type="Gene3D" id="3.20.20.80">
    <property type="entry name" value="Glycosidases"/>
    <property type="match status" value="1"/>
</dbReference>
<comment type="caution">
    <text evidence="13">The sequence shown here is derived from an EMBL/GenBank/DDBJ whole genome shotgun (WGS) entry which is preliminary data.</text>
</comment>
<keyword evidence="12" id="KW-1133">Transmembrane helix</keyword>
<dbReference type="SUPFAM" id="SSF51445">
    <property type="entry name" value="(Trans)glycosidases"/>
    <property type="match status" value="1"/>
</dbReference>
<keyword evidence="4 12" id="KW-0472">Membrane</keyword>
<reference evidence="13 14" key="1">
    <citation type="submission" date="2018-06" db="EMBL/GenBank/DDBJ databases">
        <title>Three novel Pseudomonas species isolated from symptomatic oak.</title>
        <authorList>
            <person name="Bueno-Gonzalez V."/>
            <person name="Brady C."/>
        </authorList>
    </citation>
    <scope>NUCLEOTIDE SEQUENCE [LARGE SCALE GENOMIC DNA]</scope>
    <source>
        <strain evidence="13 14">P17C</strain>
    </source>
</reference>
<evidence type="ECO:0000256" key="11">
    <source>
        <dbReference type="ARBA" id="ARBA00043078"/>
    </source>
</evidence>
<evidence type="ECO:0000313" key="13">
    <source>
        <dbReference type="EMBL" id="TBU99901.1"/>
    </source>
</evidence>
<keyword evidence="5" id="KW-0325">Glycoprotein</keyword>
<accession>A0A4Q9RFC1</accession>
<feature type="transmembrane region" description="Helical" evidence="12">
    <location>
        <begin position="326"/>
        <end position="345"/>
    </location>
</feature>
<dbReference type="InterPro" id="IPR017853">
    <property type="entry name" value="GH"/>
</dbReference>
<gene>
    <name evidence="13" type="ORF">DNJ96_00975</name>
</gene>